<dbReference type="Gene3D" id="3.40.50.2300">
    <property type="match status" value="1"/>
</dbReference>
<organism evidence="1 2">
    <name type="scientific">Sinorhizobium terangae</name>
    <dbReference type="NCBI Taxonomy" id="110322"/>
    <lineage>
        <taxon>Bacteria</taxon>
        <taxon>Pseudomonadati</taxon>
        <taxon>Pseudomonadota</taxon>
        <taxon>Alphaproteobacteria</taxon>
        <taxon>Hyphomicrobiales</taxon>
        <taxon>Rhizobiaceae</taxon>
        <taxon>Sinorhizobium/Ensifer group</taxon>
        <taxon>Sinorhizobium</taxon>
    </lineage>
</organism>
<dbReference type="OrthoDB" id="8595957at2"/>
<keyword evidence="2" id="KW-1185">Reference proteome</keyword>
<name>A0A6N7LK67_SINTE</name>
<accession>A0A6N7LK67</accession>
<reference evidence="1 2" key="1">
    <citation type="journal article" date="2013" name="Genome Biol.">
        <title>Comparative genomics of the core and accessory genomes of 48 Sinorhizobium strains comprising five genospecies.</title>
        <authorList>
            <person name="Sugawara M."/>
            <person name="Epstein B."/>
            <person name="Badgley B.D."/>
            <person name="Unno T."/>
            <person name="Xu L."/>
            <person name="Reese J."/>
            <person name="Gyaneshwar P."/>
            <person name="Denny R."/>
            <person name="Mudge J."/>
            <person name="Bharti A.K."/>
            <person name="Farmer A.D."/>
            <person name="May G.D."/>
            <person name="Woodward J.E."/>
            <person name="Medigue C."/>
            <person name="Vallenet D."/>
            <person name="Lajus A."/>
            <person name="Rouy Z."/>
            <person name="Martinez-Vaz B."/>
            <person name="Tiffin P."/>
            <person name="Young N.D."/>
            <person name="Sadowsky M.J."/>
        </authorList>
    </citation>
    <scope>NUCLEOTIDE SEQUENCE [LARGE SCALE GENOMIC DNA]</scope>
    <source>
        <strain evidence="1 2">USDA4894</strain>
    </source>
</reference>
<evidence type="ECO:0000313" key="2">
    <source>
        <dbReference type="Proteomes" id="UP000439983"/>
    </source>
</evidence>
<comment type="caution">
    <text evidence="1">The sequence shown here is derived from an EMBL/GenBank/DDBJ whole genome shotgun (WGS) entry which is preliminary data.</text>
</comment>
<gene>
    <name evidence="1" type="ORF">GHK62_25785</name>
</gene>
<dbReference type="Proteomes" id="UP000439983">
    <property type="component" value="Unassembled WGS sequence"/>
</dbReference>
<dbReference type="EMBL" id="WITC01000115">
    <property type="protein sequence ID" value="MQX18026.1"/>
    <property type="molecule type" value="Genomic_DNA"/>
</dbReference>
<protein>
    <submittedName>
        <fullName evidence="1">Uncharacterized protein</fullName>
    </submittedName>
</protein>
<evidence type="ECO:0000313" key="1">
    <source>
        <dbReference type="EMBL" id="MQX18026.1"/>
    </source>
</evidence>
<sequence length="89" mass="9837">MVNIVTRHFVRRKIRSLSRSTNDDEVGLMAALEALAVECVTGTKVIVIGRSNDLGLYKKLLDAGVSDYLVTKQSPRPVKQPGLTEVNRK</sequence>
<proteinExistence type="predicted"/>
<dbReference type="AlphaFoldDB" id="A0A6N7LK67"/>